<evidence type="ECO:0000313" key="2">
    <source>
        <dbReference type="EMBL" id="KTW26214.1"/>
    </source>
</evidence>
<proteinExistence type="predicted"/>
<evidence type="ECO:0000313" key="3">
    <source>
        <dbReference type="Proteomes" id="UP000054454"/>
    </source>
</evidence>
<dbReference type="OrthoDB" id="5332256at2759"/>
<keyword evidence="3" id="KW-1185">Reference proteome</keyword>
<feature type="transmembrane region" description="Helical" evidence="1">
    <location>
        <begin position="13"/>
        <end position="38"/>
    </location>
</feature>
<keyword evidence="1" id="KW-0812">Transmembrane</keyword>
<dbReference type="EMBL" id="LFVZ01000014">
    <property type="protein sequence ID" value="KTW26214.1"/>
    <property type="molecule type" value="Genomic_DNA"/>
</dbReference>
<sequence>MLSDDVYNVSIKVISIIVSPWIIILISSMFIFSLYVFYYRPRLYYSYPSYPSSPTIYFVPPWKRIRDFDRNPIQYLLIAVSKTSRSGIIWIDVVKPYTCLSIILSLESFMGNQFLSIGESMLSWDAALRRNWSHIFKDSKDLNNMDSFGRNSRFSKASNICLSQAFSPHRTNIGGYYYSCIASEALVSLSQNTSDPVDLKGFIDNIVIRALISIFFGSYESDYEHILRLTCTIHKSLDKSHSYDSSALKAKNEFIKVISRLLVKRTNDPETYSNGSDYVQWLLTHRSESELPIDSTMFHASLFDFSDNSDINIENQKSQSFSKILRVNIPIHLLVSLLSTWIICTNSILWVIVNQYRISEKEVPFDPNPLFLVRRAQKDILIGKFLVPKDTYLSVCSSVSNLSSFFMNRYVSQRFSVNSSENDLRCQSLDNLKMINSVNQSQGNISLFSQNNGDSIPESSSSSTNYFQSRETTFSNSASESNLSVSNLKYVSAPLEYHQNFNRGIKNRIYPHQHLIRLIITTVLNHVASAVVIKDKITNEKLNVYYTARHLWFPIPSRPIFVSILPASFVTSNINQKHDAFFSK</sequence>
<protein>
    <submittedName>
        <fullName evidence="2">Uncharacterized protein</fullName>
    </submittedName>
</protein>
<reference evidence="3" key="1">
    <citation type="journal article" date="2016" name="Nat. Commun.">
        <title>Genome analysis of three Pneumocystis species reveals adaptation mechanisms to life exclusively in mammalian hosts.</title>
        <authorList>
            <person name="Ma L."/>
            <person name="Chen Z."/>
            <person name="Huang D.W."/>
            <person name="Kutty G."/>
            <person name="Ishihara M."/>
            <person name="Wang H."/>
            <person name="Abouelleil A."/>
            <person name="Bishop L."/>
            <person name="Davey E."/>
            <person name="Deng R."/>
            <person name="Deng X."/>
            <person name="Fan L."/>
            <person name="Fantoni G."/>
            <person name="Fitzgerald M."/>
            <person name="Gogineni E."/>
            <person name="Goldberg J.M."/>
            <person name="Handley G."/>
            <person name="Hu X."/>
            <person name="Huber C."/>
            <person name="Jiao X."/>
            <person name="Jones K."/>
            <person name="Levin J.Z."/>
            <person name="Liu Y."/>
            <person name="Macdonald P."/>
            <person name="Melnikov A."/>
            <person name="Raley C."/>
            <person name="Sassi M."/>
            <person name="Sherman B.T."/>
            <person name="Song X."/>
            <person name="Sykes S."/>
            <person name="Tran B."/>
            <person name="Walsh L."/>
            <person name="Xia Y."/>
            <person name="Yang J."/>
            <person name="Young S."/>
            <person name="Zeng Q."/>
            <person name="Zheng X."/>
            <person name="Stephens R."/>
            <person name="Nusbaum C."/>
            <person name="Birren B.W."/>
            <person name="Azadi P."/>
            <person name="Lempicki R.A."/>
            <person name="Cuomo C.A."/>
            <person name="Kovacs J.A."/>
        </authorList>
    </citation>
    <scope>NUCLEOTIDE SEQUENCE [LARGE SCALE GENOMIC DNA]</scope>
    <source>
        <strain evidence="3">B80</strain>
    </source>
</reference>
<organism evidence="2 3">
    <name type="scientific">Pneumocystis carinii (strain B80)</name>
    <name type="common">Rat pneumocystis pneumonia agent</name>
    <name type="synonym">Pneumocystis carinii f. sp. carinii</name>
    <dbReference type="NCBI Taxonomy" id="1408658"/>
    <lineage>
        <taxon>Eukaryota</taxon>
        <taxon>Fungi</taxon>
        <taxon>Dikarya</taxon>
        <taxon>Ascomycota</taxon>
        <taxon>Taphrinomycotina</taxon>
        <taxon>Pneumocystomycetes</taxon>
        <taxon>Pneumocystaceae</taxon>
        <taxon>Pneumocystis</taxon>
    </lineage>
</organism>
<dbReference type="AlphaFoldDB" id="A0A0W4ZCT4"/>
<accession>A0A0W4ZCT4</accession>
<dbReference type="GeneID" id="28937825"/>
<keyword evidence="1" id="KW-0472">Membrane</keyword>
<keyword evidence="1" id="KW-1133">Transmembrane helix</keyword>
<dbReference type="GO" id="GO:0005506">
    <property type="term" value="F:iron ion binding"/>
    <property type="evidence" value="ECO:0007669"/>
    <property type="project" value="InterPro"/>
</dbReference>
<dbReference type="SUPFAM" id="SSF48264">
    <property type="entry name" value="Cytochrome P450"/>
    <property type="match status" value="1"/>
</dbReference>
<dbReference type="VEuPathDB" id="FungiDB:T552_03105"/>
<evidence type="ECO:0000256" key="1">
    <source>
        <dbReference type="SAM" id="Phobius"/>
    </source>
</evidence>
<dbReference type="RefSeq" id="XP_018224758.1">
    <property type="nucleotide sequence ID" value="XM_018371622.1"/>
</dbReference>
<gene>
    <name evidence="2" type="ORF">T552_03105</name>
</gene>
<dbReference type="GO" id="GO:0020037">
    <property type="term" value="F:heme binding"/>
    <property type="evidence" value="ECO:0007669"/>
    <property type="project" value="InterPro"/>
</dbReference>
<dbReference type="GO" id="GO:0004497">
    <property type="term" value="F:monooxygenase activity"/>
    <property type="evidence" value="ECO:0007669"/>
    <property type="project" value="InterPro"/>
</dbReference>
<name>A0A0W4ZCT4_PNEC8</name>
<dbReference type="Proteomes" id="UP000054454">
    <property type="component" value="Unassembled WGS sequence"/>
</dbReference>
<dbReference type="GO" id="GO:0016705">
    <property type="term" value="F:oxidoreductase activity, acting on paired donors, with incorporation or reduction of molecular oxygen"/>
    <property type="evidence" value="ECO:0007669"/>
    <property type="project" value="InterPro"/>
</dbReference>
<dbReference type="InterPro" id="IPR036396">
    <property type="entry name" value="Cyt_P450_sf"/>
</dbReference>
<comment type="caution">
    <text evidence="2">The sequence shown here is derived from an EMBL/GenBank/DDBJ whole genome shotgun (WGS) entry which is preliminary data.</text>
</comment>
<feature type="transmembrane region" description="Helical" evidence="1">
    <location>
        <begin position="331"/>
        <end position="353"/>
    </location>
</feature>